<accession>A0ABW6C229</accession>
<feature type="coiled-coil region" evidence="1">
    <location>
        <begin position="38"/>
        <end position="93"/>
    </location>
</feature>
<keyword evidence="1" id="KW-0175">Coiled coil</keyword>
<sequence>MKIFTIKAFTTGTMTLLLPFMLGCSVFSGNGVSSDPAVAAQQEEVRALKQELEEAERFAEEAEQREKAAKNRLKAAEHELKALEAQAKRRNNY</sequence>
<evidence type="ECO:0000256" key="1">
    <source>
        <dbReference type="SAM" id="Coils"/>
    </source>
</evidence>
<protein>
    <submittedName>
        <fullName evidence="2">Uncharacterized protein</fullName>
    </submittedName>
</protein>
<gene>
    <name evidence="2" type="ORF">ACFS7Z_23245</name>
</gene>
<organism evidence="2 3">
    <name type="scientific">Pontibacter toksunensis</name>
    <dbReference type="NCBI Taxonomy" id="1332631"/>
    <lineage>
        <taxon>Bacteria</taxon>
        <taxon>Pseudomonadati</taxon>
        <taxon>Bacteroidota</taxon>
        <taxon>Cytophagia</taxon>
        <taxon>Cytophagales</taxon>
        <taxon>Hymenobacteraceae</taxon>
        <taxon>Pontibacter</taxon>
    </lineage>
</organism>
<dbReference type="PROSITE" id="PS51257">
    <property type="entry name" value="PROKAR_LIPOPROTEIN"/>
    <property type="match status" value="1"/>
</dbReference>
<dbReference type="RefSeq" id="WP_377490404.1">
    <property type="nucleotide sequence ID" value="NZ_JBHUOX010000027.1"/>
</dbReference>
<comment type="caution">
    <text evidence="2">The sequence shown here is derived from an EMBL/GenBank/DDBJ whole genome shotgun (WGS) entry which is preliminary data.</text>
</comment>
<dbReference type="EMBL" id="JBHUOX010000027">
    <property type="protein sequence ID" value="MFD3003297.1"/>
    <property type="molecule type" value="Genomic_DNA"/>
</dbReference>
<name>A0ABW6C229_9BACT</name>
<proteinExistence type="predicted"/>
<dbReference type="Proteomes" id="UP001597641">
    <property type="component" value="Unassembled WGS sequence"/>
</dbReference>
<evidence type="ECO:0000313" key="2">
    <source>
        <dbReference type="EMBL" id="MFD3003297.1"/>
    </source>
</evidence>
<reference evidence="3" key="1">
    <citation type="journal article" date="2019" name="Int. J. Syst. Evol. Microbiol.">
        <title>The Global Catalogue of Microorganisms (GCM) 10K type strain sequencing project: providing services to taxonomists for standard genome sequencing and annotation.</title>
        <authorList>
            <consortium name="The Broad Institute Genomics Platform"/>
            <consortium name="The Broad Institute Genome Sequencing Center for Infectious Disease"/>
            <person name="Wu L."/>
            <person name="Ma J."/>
        </authorList>
    </citation>
    <scope>NUCLEOTIDE SEQUENCE [LARGE SCALE GENOMIC DNA]</scope>
    <source>
        <strain evidence="3">KCTC 23984</strain>
    </source>
</reference>
<keyword evidence="3" id="KW-1185">Reference proteome</keyword>
<evidence type="ECO:0000313" key="3">
    <source>
        <dbReference type="Proteomes" id="UP001597641"/>
    </source>
</evidence>